<evidence type="ECO:0000313" key="2">
    <source>
        <dbReference type="Proteomes" id="UP001153076"/>
    </source>
</evidence>
<protein>
    <submittedName>
        <fullName evidence="1">Uncharacterized protein</fullName>
    </submittedName>
</protein>
<dbReference type="Proteomes" id="UP001153076">
    <property type="component" value="Unassembled WGS sequence"/>
</dbReference>
<organism evidence="1 2">
    <name type="scientific">Carnegiea gigantea</name>
    <dbReference type="NCBI Taxonomy" id="171969"/>
    <lineage>
        <taxon>Eukaryota</taxon>
        <taxon>Viridiplantae</taxon>
        <taxon>Streptophyta</taxon>
        <taxon>Embryophyta</taxon>
        <taxon>Tracheophyta</taxon>
        <taxon>Spermatophyta</taxon>
        <taxon>Magnoliopsida</taxon>
        <taxon>eudicotyledons</taxon>
        <taxon>Gunneridae</taxon>
        <taxon>Pentapetalae</taxon>
        <taxon>Caryophyllales</taxon>
        <taxon>Cactineae</taxon>
        <taxon>Cactaceae</taxon>
        <taxon>Cactoideae</taxon>
        <taxon>Echinocereeae</taxon>
        <taxon>Carnegiea</taxon>
    </lineage>
</organism>
<dbReference type="AlphaFoldDB" id="A0A9Q1JUC7"/>
<gene>
    <name evidence="1" type="ORF">Cgig2_031112</name>
</gene>
<accession>A0A9Q1JUC7</accession>
<name>A0A9Q1JUC7_9CARY</name>
<keyword evidence="2" id="KW-1185">Reference proteome</keyword>
<evidence type="ECO:0000313" key="1">
    <source>
        <dbReference type="EMBL" id="KAJ8431080.1"/>
    </source>
</evidence>
<sequence length="210" mass="23362">MMDVCDLFDEVTLVISSQGGTSRVMMTQWRKGLARCSSVSTYSSDLKPIIPGCSSKVFEFPLYGCMAPPDSTSDAGAPLLCLLKCLTHKDVVFRGIPDIGAKYRSIMDASDEFRSSNSKHTEDFVVITWTIWDSQNEFNFRNSSLPSNMVSKKALAFVHEYKEIRAPFSLETNNPELVKKKGGIWVEHMGQPIIAQVSLAKNNPLTDRGL</sequence>
<comment type="caution">
    <text evidence="1">The sequence shown here is derived from an EMBL/GenBank/DDBJ whole genome shotgun (WGS) entry which is preliminary data.</text>
</comment>
<dbReference type="EMBL" id="JAKOGI010000723">
    <property type="protein sequence ID" value="KAJ8431080.1"/>
    <property type="molecule type" value="Genomic_DNA"/>
</dbReference>
<proteinExistence type="predicted"/>
<reference evidence="1" key="1">
    <citation type="submission" date="2022-04" db="EMBL/GenBank/DDBJ databases">
        <title>Carnegiea gigantea Genome sequencing and assembly v2.</title>
        <authorList>
            <person name="Copetti D."/>
            <person name="Sanderson M.J."/>
            <person name="Burquez A."/>
            <person name="Wojciechowski M.F."/>
        </authorList>
    </citation>
    <scope>NUCLEOTIDE SEQUENCE</scope>
    <source>
        <strain evidence="1">SGP5-SGP5p</strain>
        <tissue evidence="1">Aerial part</tissue>
    </source>
</reference>